<dbReference type="AlphaFoldDB" id="A0A4C1TXE0"/>
<dbReference type="EMBL" id="BGZK01000099">
    <property type="protein sequence ID" value="GBP18598.1"/>
    <property type="molecule type" value="Genomic_DNA"/>
</dbReference>
<comment type="caution">
    <text evidence="1">The sequence shown here is derived from an EMBL/GenBank/DDBJ whole genome shotgun (WGS) entry which is preliminary data.</text>
</comment>
<evidence type="ECO:0000313" key="1">
    <source>
        <dbReference type="EMBL" id="GBP18598.1"/>
    </source>
</evidence>
<dbReference type="Proteomes" id="UP000299102">
    <property type="component" value="Unassembled WGS sequence"/>
</dbReference>
<keyword evidence="2" id="KW-1185">Reference proteome</keyword>
<reference evidence="1 2" key="1">
    <citation type="journal article" date="2019" name="Commun. Biol.">
        <title>The bagworm genome reveals a unique fibroin gene that provides high tensile strength.</title>
        <authorList>
            <person name="Kono N."/>
            <person name="Nakamura H."/>
            <person name="Ohtoshi R."/>
            <person name="Tomita M."/>
            <person name="Numata K."/>
            <person name="Arakawa K."/>
        </authorList>
    </citation>
    <scope>NUCLEOTIDE SEQUENCE [LARGE SCALE GENOMIC DNA]</scope>
</reference>
<protein>
    <submittedName>
        <fullName evidence="1">Uncharacterized protein</fullName>
    </submittedName>
</protein>
<accession>A0A4C1TXE0</accession>
<gene>
    <name evidence="1" type="ORF">EVAR_14368_1</name>
</gene>
<proteinExistence type="predicted"/>
<name>A0A4C1TXE0_EUMVA</name>
<sequence length="104" mass="11895">MLYVIDVTCIITATARQPERTDGSVVESAHRGRCGSRVRVLTDCALNIFPNRIQIGNINFSSHSGDCHRRGDLVLDEWLSLLRKLNKWFDLNHRNYWSSLNSHG</sequence>
<organism evidence="1 2">
    <name type="scientific">Eumeta variegata</name>
    <name type="common">Bagworm moth</name>
    <name type="synonym">Eumeta japonica</name>
    <dbReference type="NCBI Taxonomy" id="151549"/>
    <lineage>
        <taxon>Eukaryota</taxon>
        <taxon>Metazoa</taxon>
        <taxon>Ecdysozoa</taxon>
        <taxon>Arthropoda</taxon>
        <taxon>Hexapoda</taxon>
        <taxon>Insecta</taxon>
        <taxon>Pterygota</taxon>
        <taxon>Neoptera</taxon>
        <taxon>Endopterygota</taxon>
        <taxon>Lepidoptera</taxon>
        <taxon>Glossata</taxon>
        <taxon>Ditrysia</taxon>
        <taxon>Tineoidea</taxon>
        <taxon>Psychidae</taxon>
        <taxon>Oiketicinae</taxon>
        <taxon>Eumeta</taxon>
    </lineage>
</organism>
<evidence type="ECO:0000313" key="2">
    <source>
        <dbReference type="Proteomes" id="UP000299102"/>
    </source>
</evidence>